<accession>X0SL19</accession>
<dbReference type="SUPFAM" id="SSF46785">
    <property type="entry name" value="Winged helix' DNA-binding domain"/>
    <property type="match status" value="1"/>
</dbReference>
<proteinExistence type="predicted"/>
<name>X0SL19_9ZZZZ</name>
<organism evidence="1">
    <name type="scientific">marine sediment metagenome</name>
    <dbReference type="NCBI Taxonomy" id="412755"/>
    <lineage>
        <taxon>unclassified sequences</taxon>
        <taxon>metagenomes</taxon>
        <taxon>ecological metagenomes</taxon>
    </lineage>
</organism>
<dbReference type="AlphaFoldDB" id="X0SL19"/>
<protein>
    <recommendedName>
        <fullName evidence="2">HTH marR-type domain-containing protein</fullName>
    </recommendedName>
</protein>
<dbReference type="InterPro" id="IPR036390">
    <property type="entry name" value="WH_DNA-bd_sf"/>
</dbReference>
<sequence length="72" mass="8481">EFGNEKFTFKEAQKTLGDDSRIVNLCLSELKKFGWLESQTNPDDTRRKLYHLEELTKAYKEITKEIVRTNGK</sequence>
<evidence type="ECO:0008006" key="2">
    <source>
        <dbReference type="Google" id="ProtNLM"/>
    </source>
</evidence>
<feature type="non-terminal residue" evidence="1">
    <location>
        <position position="1"/>
    </location>
</feature>
<gene>
    <name evidence="1" type="ORF">S01H1_04009</name>
</gene>
<dbReference type="EMBL" id="BARS01002140">
    <property type="protein sequence ID" value="GAF81783.1"/>
    <property type="molecule type" value="Genomic_DNA"/>
</dbReference>
<reference evidence="1" key="1">
    <citation type="journal article" date="2014" name="Front. Microbiol.">
        <title>High frequency of phylogenetically diverse reductive dehalogenase-homologous genes in deep subseafloor sedimentary metagenomes.</title>
        <authorList>
            <person name="Kawai M."/>
            <person name="Futagami T."/>
            <person name="Toyoda A."/>
            <person name="Takaki Y."/>
            <person name="Nishi S."/>
            <person name="Hori S."/>
            <person name="Arai W."/>
            <person name="Tsubouchi T."/>
            <person name="Morono Y."/>
            <person name="Uchiyama I."/>
            <person name="Ito T."/>
            <person name="Fujiyama A."/>
            <person name="Inagaki F."/>
            <person name="Takami H."/>
        </authorList>
    </citation>
    <scope>NUCLEOTIDE SEQUENCE</scope>
    <source>
        <strain evidence="1">Expedition CK06-06</strain>
    </source>
</reference>
<evidence type="ECO:0000313" key="1">
    <source>
        <dbReference type="EMBL" id="GAF81783.1"/>
    </source>
</evidence>
<comment type="caution">
    <text evidence="1">The sequence shown here is derived from an EMBL/GenBank/DDBJ whole genome shotgun (WGS) entry which is preliminary data.</text>
</comment>